<keyword evidence="3" id="KW-0805">Transcription regulation</keyword>
<dbReference type="Pfam" id="PF25601">
    <property type="entry name" value="AAA_lid_14"/>
    <property type="match status" value="1"/>
</dbReference>
<sequence>MKKRTKEKGLSSDLPFGEEREGVLFAFPDFYDPYRRGIHKMVELPGPILSLLRARRFHRLILFLLPHLAPAPDLLEAEARNLDPDMEIRTVDCSDCATSDLIESMRLLRIRLKDILKQHRDLPMTLCWGGVHYPDVYVGLAGLLLSGELPVRLIVVRSPEVADSGLPRFAELNFSAGIFSRDMLDIPLASSDNVSDKISLRRRAEQFGIIGTHSIMQRVVDVCQILAPSPLPMLLLGETGTGKGLLARYIHALSGRPLDKFTSVNCAAIPESLAESVLFGHRRGAFTGAVTDQEGKFDAADGGTLFLDEIGELSLPAQAKILRAVEDGIVDPIGSRKSHKVNVRLICATNRNIVRLVNEGKFRADLYYRLNVGEVHVPPLRRRKEDIGRIVLHVVSRINASLPVPKIFTRMALKILEAYDWPGNIRELENVLERTLRLSPKNVIDAEDVLFPDAENGVRDAALSRWRPGLPLDEYLGNLRQEAFRHALSLSGGNRRAAAGLLGISPQAVGKYLKTHPDLV</sequence>
<dbReference type="InterPro" id="IPR058031">
    <property type="entry name" value="AAA_lid_NorR"/>
</dbReference>
<feature type="domain" description="Sigma-54 factor interaction" evidence="6">
    <location>
        <begin position="209"/>
        <end position="437"/>
    </location>
</feature>
<evidence type="ECO:0000313" key="8">
    <source>
        <dbReference type="Proteomes" id="UP000824225"/>
    </source>
</evidence>
<accession>A0A9D2HAM6</accession>
<dbReference type="InterPro" id="IPR002078">
    <property type="entry name" value="Sigma_54_int"/>
</dbReference>
<dbReference type="CDD" id="cd00009">
    <property type="entry name" value="AAA"/>
    <property type="match status" value="1"/>
</dbReference>
<gene>
    <name evidence="7" type="ORF">H9962_00485</name>
</gene>
<dbReference type="PANTHER" id="PTHR32071">
    <property type="entry name" value="TRANSCRIPTIONAL REGULATORY PROTEIN"/>
    <property type="match status" value="1"/>
</dbReference>
<dbReference type="Proteomes" id="UP000824225">
    <property type="component" value="Unassembled WGS sequence"/>
</dbReference>
<dbReference type="SUPFAM" id="SSF46689">
    <property type="entry name" value="Homeodomain-like"/>
    <property type="match status" value="1"/>
</dbReference>
<evidence type="ECO:0000313" key="7">
    <source>
        <dbReference type="EMBL" id="HJA07658.1"/>
    </source>
</evidence>
<dbReference type="FunFam" id="3.40.50.300:FF:000006">
    <property type="entry name" value="DNA-binding transcriptional regulator NtrC"/>
    <property type="match status" value="1"/>
</dbReference>
<dbReference type="PROSITE" id="PS00675">
    <property type="entry name" value="SIGMA54_INTERACT_1"/>
    <property type="match status" value="1"/>
</dbReference>
<reference evidence="7" key="1">
    <citation type="journal article" date="2021" name="PeerJ">
        <title>Extensive microbial diversity within the chicken gut microbiome revealed by metagenomics and culture.</title>
        <authorList>
            <person name="Gilroy R."/>
            <person name="Ravi A."/>
            <person name="Getino M."/>
            <person name="Pursley I."/>
            <person name="Horton D.L."/>
            <person name="Alikhan N.F."/>
            <person name="Baker D."/>
            <person name="Gharbi K."/>
            <person name="Hall N."/>
            <person name="Watson M."/>
            <person name="Adriaenssens E.M."/>
            <person name="Foster-Nyarko E."/>
            <person name="Jarju S."/>
            <person name="Secka A."/>
            <person name="Antonio M."/>
            <person name="Oren A."/>
            <person name="Chaudhuri R.R."/>
            <person name="La Ragione R."/>
            <person name="Hildebrand F."/>
            <person name="Pallen M.J."/>
        </authorList>
    </citation>
    <scope>NUCLEOTIDE SEQUENCE</scope>
    <source>
        <strain evidence="7">CHK186-16707</strain>
    </source>
</reference>
<evidence type="ECO:0000259" key="6">
    <source>
        <dbReference type="PROSITE" id="PS50045"/>
    </source>
</evidence>
<protein>
    <submittedName>
        <fullName evidence="7">Sigma-54 dependent transcriptional regulator</fullName>
    </submittedName>
</protein>
<dbReference type="GO" id="GO:0005524">
    <property type="term" value="F:ATP binding"/>
    <property type="evidence" value="ECO:0007669"/>
    <property type="project" value="UniProtKB-KW"/>
</dbReference>
<dbReference type="SMART" id="SM00382">
    <property type="entry name" value="AAA"/>
    <property type="match status" value="1"/>
</dbReference>
<keyword evidence="2" id="KW-0067">ATP-binding</keyword>
<dbReference type="InterPro" id="IPR025943">
    <property type="entry name" value="Sigma_54_int_dom_ATP-bd_2"/>
</dbReference>
<dbReference type="AlphaFoldDB" id="A0A9D2HAM6"/>
<dbReference type="PROSITE" id="PS00676">
    <property type="entry name" value="SIGMA54_INTERACT_2"/>
    <property type="match status" value="1"/>
</dbReference>
<evidence type="ECO:0000256" key="4">
    <source>
        <dbReference type="ARBA" id="ARBA00023125"/>
    </source>
</evidence>
<dbReference type="Pfam" id="PF00158">
    <property type="entry name" value="Sigma54_activat"/>
    <property type="match status" value="1"/>
</dbReference>
<dbReference type="GO" id="GO:0006355">
    <property type="term" value="P:regulation of DNA-templated transcription"/>
    <property type="evidence" value="ECO:0007669"/>
    <property type="project" value="InterPro"/>
</dbReference>
<dbReference type="PROSITE" id="PS50045">
    <property type="entry name" value="SIGMA54_INTERACT_4"/>
    <property type="match status" value="1"/>
</dbReference>
<name>A0A9D2HAM6_9BACT</name>
<dbReference type="InterPro" id="IPR027417">
    <property type="entry name" value="P-loop_NTPase"/>
</dbReference>
<organism evidence="7 8">
    <name type="scientific">Candidatus Mailhella merdigallinarum</name>
    <dbReference type="NCBI Taxonomy" id="2838658"/>
    <lineage>
        <taxon>Bacteria</taxon>
        <taxon>Pseudomonadati</taxon>
        <taxon>Thermodesulfobacteriota</taxon>
        <taxon>Desulfovibrionia</taxon>
        <taxon>Desulfovibrionales</taxon>
        <taxon>Desulfovibrionaceae</taxon>
        <taxon>Mailhella</taxon>
    </lineage>
</organism>
<dbReference type="Gene3D" id="1.10.8.60">
    <property type="match status" value="1"/>
</dbReference>
<proteinExistence type="predicted"/>
<reference evidence="7" key="2">
    <citation type="submission" date="2021-04" db="EMBL/GenBank/DDBJ databases">
        <authorList>
            <person name="Gilroy R."/>
        </authorList>
    </citation>
    <scope>NUCLEOTIDE SEQUENCE</scope>
    <source>
        <strain evidence="7">CHK186-16707</strain>
    </source>
</reference>
<evidence type="ECO:0000256" key="5">
    <source>
        <dbReference type="ARBA" id="ARBA00023163"/>
    </source>
</evidence>
<keyword evidence="4" id="KW-0238">DNA-binding</keyword>
<dbReference type="InterPro" id="IPR025944">
    <property type="entry name" value="Sigma_54_int_dom_CS"/>
</dbReference>
<evidence type="ECO:0000256" key="2">
    <source>
        <dbReference type="ARBA" id="ARBA00022840"/>
    </source>
</evidence>
<keyword evidence="5" id="KW-0804">Transcription</keyword>
<dbReference type="PROSITE" id="PS00688">
    <property type="entry name" value="SIGMA54_INTERACT_3"/>
    <property type="match status" value="1"/>
</dbReference>
<dbReference type="GO" id="GO:0003677">
    <property type="term" value="F:DNA binding"/>
    <property type="evidence" value="ECO:0007669"/>
    <property type="project" value="UniProtKB-KW"/>
</dbReference>
<comment type="caution">
    <text evidence="7">The sequence shown here is derived from an EMBL/GenBank/DDBJ whole genome shotgun (WGS) entry which is preliminary data.</text>
</comment>
<dbReference type="InterPro" id="IPR025662">
    <property type="entry name" value="Sigma_54_int_dom_ATP-bd_1"/>
</dbReference>
<evidence type="ECO:0000256" key="3">
    <source>
        <dbReference type="ARBA" id="ARBA00023015"/>
    </source>
</evidence>
<dbReference type="SUPFAM" id="SSF52540">
    <property type="entry name" value="P-loop containing nucleoside triphosphate hydrolases"/>
    <property type="match status" value="1"/>
</dbReference>
<dbReference type="InterPro" id="IPR009057">
    <property type="entry name" value="Homeodomain-like_sf"/>
</dbReference>
<evidence type="ECO:0000256" key="1">
    <source>
        <dbReference type="ARBA" id="ARBA00022741"/>
    </source>
</evidence>
<dbReference type="InterPro" id="IPR003593">
    <property type="entry name" value="AAA+_ATPase"/>
</dbReference>
<keyword evidence="1" id="KW-0547">Nucleotide-binding</keyword>
<dbReference type="EMBL" id="DXAN01000002">
    <property type="protein sequence ID" value="HJA07658.1"/>
    <property type="molecule type" value="Genomic_DNA"/>
</dbReference>
<dbReference type="Gene3D" id="3.40.50.300">
    <property type="entry name" value="P-loop containing nucleotide triphosphate hydrolases"/>
    <property type="match status" value="1"/>
</dbReference>